<dbReference type="RefSeq" id="WP_139867888.1">
    <property type="nucleotide sequence ID" value="NZ_CP040950.1"/>
</dbReference>
<feature type="transmembrane region" description="Helical" evidence="1">
    <location>
        <begin position="101"/>
        <end position="117"/>
    </location>
</feature>
<gene>
    <name evidence="2" type="ORF">FIT94_04085</name>
</gene>
<dbReference type="AlphaFoldDB" id="A0AAX1F073"/>
<dbReference type="Proteomes" id="UP000314901">
    <property type="component" value="Chromosome"/>
</dbReference>
<keyword evidence="1" id="KW-0472">Membrane</keyword>
<accession>A0AAX1F073</accession>
<evidence type="ECO:0000256" key="1">
    <source>
        <dbReference type="SAM" id="Phobius"/>
    </source>
</evidence>
<proteinExistence type="predicted"/>
<reference evidence="2 3" key="1">
    <citation type="journal article" date="2019" name="ISME J.">
        <title>Evolution in action: habitat transition from sediment to the pelagial leads to genome streamlining in Methylophilaceae.</title>
        <authorList>
            <person name="Salcher M."/>
            <person name="Schaefle D."/>
            <person name="Kaspar M."/>
            <person name="Neuenschwander S.M."/>
            <person name="Ghai R."/>
        </authorList>
    </citation>
    <scope>NUCLEOTIDE SEQUENCE [LARGE SCALE GENOMIC DNA]</scope>
    <source>
        <strain evidence="2 3">MMS-RVI-51</strain>
    </source>
</reference>
<organism evidence="2 3">
    <name type="scientific">Candidatus Methylopumilus universalis</name>
    <dbReference type="NCBI Taxonomy" id="2588536"/>
    <lineage>
        <taxon>Bacteria</taxon>
        <taxon>Pseudomonadati</taxon>
        <taxon>Pseudomonadota</taxon>
        <taxon>Betaproteobacteria</taxon>
        <taxon>Nitrosomonadales</taxon>
        <taxon>Methylophilaceae</taxon>
        <taxon>Candidatus Methylopumilus</taxon>
    </lineage>
</organism>
<dbReference type="KEGG" id="muv:FIT94_04085"/>
<feature type="transmembrane region" description="Helical" evidence="1">
    <location>
        <begin position="61"/>
        <end position="81"/>
    </location>
</feature>
<feature type="transmembrane region" description="Helical" evidence="1">
    <location>
        <begin position="123"/>
        <end position="140"/>
    </location>
</feature>
<protein>
    <recommendedName>
        <fullName evidence="4">O-antigen ligase family protein</fullName>
    </recommendedName>
</protein>
<keyword evidence="1" id="KW-1133">Transmembrane helix</keyword>
<keyword evidence="1" id="KW-0812">Transmembrane</keyword>
<name>A0AAX1F073_9PROT</name>
<evidence type="ECO:0008006" key="4">
    <source>
        <dbReference type="Google" id="ProtNLM"/>
    </source>
</evidence>
<sequence length="145" mass="16781">MNLSLLSWLRGFDQAISSLNKSIFFGLGFGSTGYFTFESLCSQSLDSLGYGNLNLTDSYSMLWRLIIECGIFGTGVILLFFLSKYFSFLENIKLKNEETDYIFILFFSFFLFLGILLKEPSYSSSQFFMLIYLFGILNFYKIKKI</sequence>
<evidence type="ECO:0000313" key="2">
    <source>
        <dbReference type="EMBL" id="QDC41240.1"/>
    </source>
</evidence>
<dbReference type="EMBL" id="CP040953">
    <property type="protein sequence ID" value="QDC41240.1"/>
    <property type="molecule type" value="Genomic_DNA"/>
</dbReference>
<evidence type="ECO:0000313" key="3">
    <source>
        <dbReference type="Proteomes" id="UP000314901"/>
    </source>
</evidence>